<evidence type="ECO:0000313" key="4">
    <source>
        <dbReference type="Proteomes" id="UP000663760"/>
    </source>
</evidence>
<evidence type="ECO:0000313" key="3">
    <source>
        <dbReference type="EMBL" id="CAA7409268.1"/>
    </source>
</evidence>
<dbReference type="Proteomes" id="UP000663760">
    <property type="component" value="Chromosome 16"/>
</dbReference>
<reference evidence="3" key="1">
    <citation type="submission" date="2020-02" db="EMBL/GenBank/DDBJ databases">
        <authorList>
            <person name="Scholz U."/>
            <person name="Mascher M."/>
            <person name="Fiebig A."/>
        </authorList>
    </citation>
    <scope>NUCLEOTIDE SEQUENCE</scope>
</reference>
<evidence type="ECO:0000313" key="2">
    <source>
        <dbReference type="EMBL" id="CAA2632980.1"/>
    </source>
</evidence>
<sequence>MAGTLVEISGQKRWMSELRLPRACSFSSGCGSFSIASSPPAELGAAIVATAICLPPPQATPNGSKPTGSPILLLPPPSPPARTPLLDYPLLQATRRVQRKPLKGGNNEHFE</sequence>
<gene>
    <name evidence="2" type="ORF">SI7747_16018529</name>
    <name evidence="3" type="ORF">SI8410_16019946</name>
</gene>
<dbReference type="EMBL" id="LR746279">
    <property type="protein sequence ID" value="CAA7409268.1"/>
    <property type="molecule type" value="Genomic_DNA"/>
</dbReference>
<accession>A0A7I8LIX1</accession>
<dbReference type="AlphaFoldDB" id="A0A7I8LIX1"/>
<name>A0A7I8LIX1_SPIIN</name>
<keyword evidence="4" id="KW-1185">Reference proteome</keyword>
<protein>
    <submittedName>
        <fullName evidence="3">Uncharacterized protein</fullName>
    </submittedName>
</protein>
<evidence type="ECO:0000256" key="1">
    <source>
        <dbReference type="SAM" id="MobiDB-lite"/>
    </source>
</evidence>
<organism evidence="3 4">
    <name type="scientific">Spirodela intermedia</name>
    <name type="common">Intermediate duckweed</name>
    <dbReference type="NCBI Taxonomy" id="51605"/>
    <lineage>
        <taxon>Eukaryota</taxon>
        <taxon>Viridiplantae</taxon>
        <taxon>Streptophyta</taxon>
        <taxon>Embryophyta</taxon>
        <taxon>Tracheophyta</taxon>
        <taxon>Spermatophyta</taxon>
        <taxon>Magnoliopsida</taxon>
        <taxon>Liliopsida</taxon>
        <taxon>Araceae</taxon>
        <taxon>Lemnoideae</taxon>
        <taxon>Spirodela</taxon>
    </lineage>
</organism>
<proteinExistence type="predicted"/>
<feature type="region of interest" description="Disordered" evidence="1">
    <location>
        <begin position="56"/>
        <end position="85"/>
    </location>
</feature>
<dbReference type="EMBL" id="LR743603">
    <property type="protein sequence ID" value="CAA2632980.1"/>
    <property type="molecule type" value="Genomic_DNA"/>
</dbReference>
<feature type="compositionally biased region" description="Pro residues" evidence="1">
    <location>
        <begin position="73"/>
        <end position="82"/>
    </location>
</feature>